<name>A0A315ZF99_SEDFL</name>
<dbReference type="Pfam" id="PF00884">
    <property type="entry name" value="Sulfatase"/>
    <property type="match status" value="1"/>
</dbReference>
<dbReference type="EMBL" id="QGDO01000001">
    <property type="protein sequence ID" value="PWJ44181.1"/>
    <property type="molecule type" value="Genomic_DNA"/>
</dbReference>
<dbReference type="Gene3D" id="3.30.1120.10">
    <property type="match status" value="1"/>
</dbReference>
<keyword evidence="9" id="KW-1185">Reference proteome</keyword>
<dbReference type="PANTHER" id="PTHR42693:SF43">
    <property type="entry name" value="BLL2667 PROTEIN"/>
    <property type="match status" value="1"/>
</dbReference>
<proteinExistence type="inferred from homology"/>
<dbReference type="AlphaFoldDB" id="A0A315ZF99"/>
<evidence type="ECO:0000313" key="9">
    <source>
        <dbReference type="Proteomes" id="UP000245535"/>
    </source>
</evidence>
<feature type="signal peptide" evidence="6">
    <location>
        <begin position="1"/>
        <end position="23"/>
    </location>
</feature>
<evidence type="ECO:0000256" key="3">
    <source>
        <dbReference type="ARBA" id="ARBA00022801"/>
    </source>
</evidence>
<dbReference type="PROSITE" id="PS00523">
    <property type="entry name" value="SULFATASE_1"/>
    <property type="match status" value="1"/>
</dbReference>
<evidence type="ECO:0000256" key="6">
    <source>
        <dbReference type="SAM" id="SignalP"/>
    </source>
</evidence>
<feature type="chain" id="PRO_5016292014" evidence="6">
    <location>
        <begin position="24"/>
        <end position="780"/>
    </location>
</feature>
<dbReference type="CDD" id="cd16025">
    <property type="entry name" value="PAS_like"/>
    <property type="match status" value="1"/>
</dbReference>
<dbReference type="InterPro" id="IPR000917">
    <property type="entry name" value="Sulfatase_N"/>
</dbReference>
<keyword evidence="4" id="KW-0106">Calcium</keyword>
<gene>
    <name evidence="8" type="ORF">BC781_101531</name>
</gene>
<keyword evidence="3" id="KW-0378">Hydrolase</keyword>
<keyword evidence="6" id="KW-0732">Signal</keyword>
<dbReference type="GO" id="GO:0016787">
    <property type="term" value="F:hydrolase activity"/>
    <property type="evidence" value="ECO:0007669"/>
    <property type="project" value="UniProtKB-KW"/>
</dbReference>
<evidence type="ECO:0000256" key="2">
    <source>
        <dbReference type="ARBA" id="ARBA00022723"/>
    </source>
</evidence>
<sequence length="780" mass="86728">MNLNSKWMSTWLPCALLATPALAQEPVKGLSVHDSEDSKPKELNYQTNGIAGNPNIVVILTDDVGFAQMGATGGQIKTPAFDRIAEDGLLYNRFHTTALSSPTRAALLTGRNHHHAETGVIMELGNGNEGYTSMLPDETASFAKVMQDAGYSTSWFGKNHNVPAWEATITGPFNRWPNELGFDYFYGFLGGDTDQFHPALVENRTRIEAPSTNADGSPYHLTHDMADKAISYIESVDALAPDKPFLLYFSPGAVHAPHQAPKEYIEKYKGQFDEGWDVFREKAFANMKVKGIIPENAELTPRPANLPAWDSLTDEQRMVFANMMEVFAGFTEHTDDQINRVYDAVEEMGKLDNTVFIYMAGDNGASAEGGMDGLLNEMALFNGIEEPWEDKVAAVKSGTLGSELYFNHMPAAWAWAVNSPYQWTKQVSSHLGGVRNAMAISYPNGIKEKGGIRSQFTHVTDIAPTILEIAGLEMPKSIDGVDQDPFDGTSFVSSFEDEHAEEKHTTQYFEILGNLGIYHDGWWAGAMRVEPWEAASTKIDLMDMEWELYNLEEDFSQAHNLAAEMPKKLEYMKHMFFAEAAKNKALPIDDRRAERLRSTNRPSLASGRTTFKYPNGLRIPEGGTPFIKFISHQFTAKLDEGYKRGDKGVLITQGGRFAGFSLFVDKSGYLVYVYNDTTKPYIIKSKTKVSAGAKEMQAKVIMDEMKPYTPATIQLMVDGKIVGEGRIGRTIPNIYSLDETLDVGHDTGTSVCDLYKVKDSKYTGLLKRVTIDLIEEYSVK</sequence>
<dbReference type="InterPro" id="IPR024607">
    <property type="entry name" value="Sulfatase_CS"/>
</dbReference>
<dbReference type="Proteomes" id="UP000245535">
    <property type="component" value="Unassembled WGS sequence"/>
</dbReference>
<dbReference type="InterPro" id="IPR017850">
    <property type="entry name" value="Alkaline_phosphatase_core_sf"/>
</dbReference>
<dbReference type="SUPFAM" id="SSF53649">
    <property type="entry name" value="Alkaline phosphatase-like"/>
    <property type="match status" value="1"/>
</dbReference>
<dbReference type="PANTHER" id="PTHR42693">
    <property type="entry name" value="ARYLSULFATASE FAMILY MEMBER"/>
    <property type="match status" value="1"/>
</dbReference>
<dbReference type="GO" id="GO:0046872">
    <property type="term" value="F:metal ion binding"/>
    <property type="evidence" value="ECO:0007669"/>
    <property type="project" value="UniProtKB-KW"/>
</dbReference>
<feature type="modified residue" description="3-oxoalanine (Ser)" evidence="5">
    <location>
        <position position="100"/>
    </location>
</feature>
<evidence type="ECO:0000259" key="7">
    <source>
        <dbReference type="Pfam" id="PF00884"/>
    </source>
</evidence>
<organism evidence="8 9">
    <name type="scientific">Sediminitomix flava</name>
    <dbReference type="NCBI Taxonomy" id="379075"/>
    <lineage>
        <taxon>Bacteria</taxon>
        <taxon>Pseudomonadati</taxon>
        <taxon>Bacteroidota</taxon>
        <taxon>Cytophagia</taxon>
        <taxon>Cytophagales</taxon>
        <taxon>Flammeovirgaceae</taxon>
        <taxon>Sediminitomix</taxon>
    </lineage>
</organism>
<comment type="PTM">
    <text evidence="5">The conversion to 3-oxoalanine (also known as C-formylglycine, FGly), of a serine or cysteine residue in prokaryotes and of a cysteine residue in eukaryotes, is critical for catalytic activity.</text>
</comment>
<dbReference type="OrthoDB" id="9764377at2"/>
<protein>
    <submittedName>
        <fullName evidence="8">Arylsulfatase</fullName>
    </submittedName>
</protein>
<evidence type="ECO:0000256" key="5">
    <source>
        <dbReference type="PIRSR" id="PIRSR600917-52"/>
    </source>
</evidence>
<keyword evidence="2" id="KW-0479">Metal-binding</keyword>
<comment type="similarity">
    <text evidence="1">Belongs to the sulfatase family.</text>
</comment>
<reference evidence="8 9" key="1">
    <citation type="submission" date="2018-03" db="EMBL/GenBank/DDBJ databases">
        <title>Genomic Encyclopedia of Archaeal and Bacterial Type Strains, Phase II (KMG-II): from individual species to whole genera.</title>
        <authorList>
            <person name="Goeker M."/>
        </authorList>
    </citation>
    <scope>NUCLEOTIDE SEQUENCE [LARGE SCALE GENOMIC DNA]</scope>
    <source>
        <strain evidence="8 9">DSM 28229</strain>
    </source>
</reference>
<evidence type="ECO:0000256" key="1">
    <source>
        <dbReference type="ARBA" id="ARBA00008779"/>
    </source>
</evidence>
<feature type="domain" description="Sulfatase N-terminal" evidence="7">
    <location>
        <begin position="54"/>
        <end position="471"/>
    </location>
</feature>
<comment type="caution">
    <text evidence="8">The sequence shown here is derived from an EMBL/GenBank/DDBJ whole genome shotgun (WGS) entry which is preliminary data.</text>
</comment>
<evidence type="ECO:0000256" key="4">
    <source>
        <dbReference type="ARBA" id="ARBA00022837"/>
    </source>
</evidence>
<accession>A0A315ZF99</accession>
<evidence type="ECO:0000313" key="8">
    <source>
        <dbReference type="EMBL" id="PWJ44181.1"/>
    </source>
</evidence>
<dbReference type="RefSeq" id="WP_109615693.1">
    <property type="nucleotide sequence ID" value="NZ_QGDO01000001.1"/>
</dbReference>
<dbReference type="InterPro" id="IPR050738">
    <property type="entry name" value="Sulfatase"/>
</dbReference>
<dbReference type="Gene3D" id="3.40.720.10">
    <property type="entry name" value="Alkaline Phosphatase, subunit A"/>
    <property type="match status" value="1"/>
</dbReference>